<feature type="transmembrane region" description="Helical" evidence="7">
    <location>
        <begin position="449"/>
        <end position="471"/>
    </location>
</feature>
<dbReference type="OrthoDB" id="2417308at2759"/>
<dbReference type="STRING" id="1835702.A0A1F5LMI1"/>
<feature type="transmembrane region" description="Helical" evidence="7">
    <location>
        <begin position="477"/>
        <end position="498"/>
    </location>
</feature>
<dbReference type="InterPro" id="IPR002293">
    <property type="entry name" value="AA/rel_permease1"/>
</dbReference>
<accession>A0A1F5LMI1</accession>
<feature type="transmembrane region" description="Helical" evidence="7">
    <location>
        <begin position="234"/>
        <end position="256"/>
    </location>
</feature>
<comment type="caution">
    <text evidence="8">The sequence shown here is derived from an EMBL/GenBank/DDBJ whole genome shotgun (WGS) entry which is preliminary data.</text>
</comment>
<evidence type="ECO:0000313" key="8">
    <source>
        <dbReference type="EMBL" id="OGE54402.1"/>
    </source>
</evidence>
<proteinExistence type="predicted"/>
<evidence type="ECO:0000256" key="1">
    <source>
        <dbReference type="ARBA" id="ARBA00004141"/>
    </source>
</evidence>
<organism evidence="8 9">
    <name type="scientific">Penicillium arizonense</name>
    <dbReference type="NCBI Taxonomy" id="1835702"/>
    <lineage>
        <taxon>Eukaryota</taxon>
        <taxon>Fungi</taxon>
        <taxon>Dikarya</taxon>
        <taxon>Ascomycota</taxon>
        <taxon>Pezizomycotina</taxon>
        <taxon>Eurotiomycetes</taxon>
        <taxon>Eurotiomycetidae</taxon>
        <taxon>Eurotiales</taxon>
        <taxon>Aspergillaceae</taxon>
        <taxon>Penicillium</taxon>
    </lineage>
</organism>
<dbReference type="GO" id="GO:0022857">
    <property type="term" value="F:transmembrane transporter activity"/>
    <property type="evidence" value="ECO:0007669"/>
    <property type="project" value="InterPro"/>
</dbReference>
<dbReference type="Proteomes" id="UP000177622">
    <property type="component" value="Unassembled WGS sequence"/>
</dbReference>
<feature type="transmembrane region" description="Helical" evidence="7">
    <location>
        <begin position="327"/>
        <end position="357"/>
    </location>
</feature>
<protein>
    <recommendedName>
        <fullName evidence="10">Choline transport protein</fullName>
    </recommendedName>
</protein>
<dbReference type="PANTHER" id="PTHR45649:SF16">
    <property type="entry name" value="7-KETO 8-AMINOPELARGONIC ACID TRANSPORTER"/>
    <property type="match status" value="1"/>
</dbReference>
<gene>
    <name evidence="8" type="ORF">PENARI_c006G10078</name>
</gene>
<evidence type="ECO:0000313" key="9">
    <source>
        <dbReference type="Proteomes" id="UP000177622"/>
    </source>
</evidence>
<evidence type="ECO:0000256" key="7">
    <source>
        <dbReference type="SAM" id="Phobius"/>
    </source>
</evidence>
<evidence type="ECO:0000256" key="2">
    <source>
        <dbReference type="ARBA" id="ARBA00022448"/>
    </source>
</evidence>
<evidence type="ECO:0000256" key="4">
    <source>
        <dbReference type="ARBA" id="ARBA00022989"/>
    </source>
</evidence>
<evidence type="ECO:0000256" key="3">
    <source>
        <dbReference type="ARBA" id="ARBA00022692"/>
    </source>
</evidence>
<keyword evidence="3 7" id="KW-0812">Transmembrane</keyword>
<sequence>MSAMTDKAKHHTKALNTSAEDDSGHEFGVGDVEAVEVGKPFHFWSTLGISFSITSVPLSIGTYLSVNIGVGGSPVYFFGYIVAALFNLCICASLAELAAVFPHSSGQVYWTSQLAPRHYARSLSYLVGWLTAAGYFFWTAATYLITSELIFALVQICHSNFTPLAWHYYMCYVAIGLWTLLPNTVFFKWYPIFLQGLVAYINLGSLFILIVLLARSSPKQSKQYVFKDFVNQTGWSSDAVVFFIGLLPGLTAINGFDSAAHMAEEMTQPSRQVPQVMFISAMASAISGLPMILVYMFCITNPENLLNPVGGQPIIQLLVDSLRSFPLAVVGTLVFIICFACASVTLLTAFTRIWWSLARQGGVPFSKVMARVSEPSQLPLNSIIFSVVACSLIGLLELGSATALNAILGSAILCVFSSYAIPVACSLLGKRSALKVPHYFNLGNGFGTVLNWISVVWIVFVFVWLCFPLYLPVTMDTMNWAVLVIAVVIAISGINWLAHAKNCFQVPRAI</sequence>
<comment type="subcellular location">
    <subcellularLocation>
        <location evidence="1">Membrane</location>
        <topology evidence="1">Multi-pass membrane protein</topology>
    </subcellularLocation>
</comment>
<evidence type="ECO:0008006" key="10">
    <source>
        <dbReference type="Google" id="ProtNLM"/>
    </source>
</evidence>
<feature type="transmembrane region" description="Helical" evidence="7">
    <location>
        <begin position="165"/>
        <end position="181"/>
    </location>
</feature>
<dbReference type="PANTHER" id="PTHR45649">
    <property type="entry name" value="AMINO-ACID PERMEASE BAT1"/>
    <property type="match status" value="1"/>
</dbReference>
<keyword evidence="2" id="KW-0813">Transport</keyword>
<dbReference type="AlphaFoldDB" id="A0A1F5LMI1"/>
<dbReference type="Pfam" id="PF13520">
    <property type="entry name" value="AA_permease_2"/>
    <property type="match status" value="1"/>
</dbReference>
<feature type="transmembrane region" description="Helical" evidence="7">
    <location>
        <begin position="122"/>
        <end position="145"/>
    </location>
</feature>
<dbReference type="PIRSF" id="PIRSF006060">
    <property type="entry name" value="AA_transporter"/>
    <property type="match status" value="1"/>
</dbReference>
<feature type="transmembrane region" description="Helical" evidence="7">
    <location>
        <begin position="378"/>
        <end position="396"/>
    </location>
</feature>
<dbReference type="Gene3D" id="1.20.1740.10">
    <property type="entry name" value="Amino acid/polyamine transporter I"/>
    <property type="match status" value="1"/>
</dbReference>
<dbReference type="EMBL" id="LXJU01000006">
    <property type="protein sequence ID" value="OGE54402.1"/>
    <property type="molecule type" value="Genomic_DNA"/>
</dbReference>
<reference evidence="8 9" key="1">
    <citation type="journal article" date="2016" name="Sci. Rep.">
        <title>Penicillium arizonense, a new, genome sequenced fungal species, reveals a high chemical diversity in secreted metabolites.</title>
        <authorList>
            <person name="Grijseels S."/>
            <person name="Nielsen J.C."/>
            <person name="Randelovic M."/>
            <person name="Nielsen J."/>
            <person name="Nielsen K.F."/>
            <person name="Workman M."/>
            <person name="Frisvad J.C."/>
        </authorList>
    </citation>
    <scope>NUCLEOTIDE SEQUENCE [LARGE SCALE GENOMIC DNA]</scope>
    <source>
        <strain evidence="8 9">CBS 141311</strain>
    </source>
</reference>
<dbReference type="GO" id="GO:0016020">
    <property type="term" value="C:membrane"/>
    <property type="evidence" value="ECO:0007669"/>
    <property type="project" value="UniProtKB-SubCell"/>
</dbReference>
<feature type="region of interest" description="Disordered" evidence="6">
    <location>
        <begin position="1"/>
        <end position="23"/>
    </location>
</feature>
<feature type="transmembrane region" description="Helical" evidence="7">
    <location>
        <begin position="276"/>
        <end position="297"/>
    </location>
</feature>
<dbReference type="RefSeq" id="XP_022489837.1">
    <property type="nucleotide sequence ID" value="XM_022630570.1"/>
</dbReference>
<feature type="transmembrane region" description="Helical" evidence="7">
    <location>
        <begin position="43"/>
        <end position="65"/>
    </location>
</feature>
<keyword evidence="5 7" id="KW-0472">Membrane</keyword>
<name>A0A1F5LMI1_PENAI</name>
<keyword evidence="4 7" id="KW-1133">Transmembrane helix</keyword>
<feature type="transmembrane region" description="Helical" evidence="7">
    <location>
        <begin position="77"/>
        <end position="101"/>
    </location>
</feature>
<keyword evidence="9" id="KW-1185">Reference proteome</keyword>
<evidence type="ECO:0000256" key="6">
    <source>
        <dbReference type="SAM" id="MobiDB-lite"/>
    </source>
</evidence>
<evidence type="ECO:0000256" key="5">
    <source>
        <dbReference type="ARBA" id="ARBA00023136"/>
    </source>
</evidence>
<feature type="transmembrane region" description="Helical" evidence="7">
    <location>
        <begin position="402"/>
        <end position="428"/>
    </location>
</feature>
<dbReference type="GeneID" id="34575304"/>
<feature type="transmembrane region" description="Helical" evidence="7">
    <location>
        <begin position="193"/>
        <end position="214"/>
    </location>
</feature>